<dbReference type="STRING" id="4846.A0A367J8X9"/>
<proteinExistence type="predicted"/>
<comment type="caution">
    <text evidence="2">The sequence shown here is derived from an EMBL/GenBank/DDBJ whole genome shotgun (WGS) entry which is preliminary data.</text>
</comment>
<gene>
    <name evidence="2" type="ORF">CU098_005710</name>
</gene>
<dbReference type="EMBL" id="PJQM01003946">
    <property type="protein sequence ID" value="RCH86388.1"/>
    <property type="molecule type" value="Genomic_DNA"/>
</dbReference>
<reference evidence="2 3" key="1">
    <citation type="journal article" date="2018" name="G3 (Bethesda)">
        <title>Phylogenetic and Phylogenomic Definition of Rhizopus Species.</title>
        <authorList>
            <person name="Gryganskyi A.P."/>
            <person name="Golan J."/>
            <person name="Dolatabadi S."/>
            <person name="Mondo S."/>
            <person name="Robb S."/>
            <person name="Idnurm A."/>
            <person name="Muszewska A."/>
            <person name="Steczkiewicz K."/>
            <person name="Masonjones S."/>
            <person name="Liao H.L."/>
            <person name="Gajdeczka M.T."/>
            <person name="Anike F."/>
            <person name="Vuek A."/>
            <person name="Anishchenko I.M."/>
            <person name="Voigt K."/>
            <person name="de Hoog G.S."/>
            <person name="Smith M.E."/>
            <person name="Heitman J."/>
            <person name="Vilgalys R."/>
            <person name="Stajich J.E."/>
        </authorList>
    </citation>
    <scope>NUCLEOTIDE SEQUENCE [LARGE SCALE GENOMIC DNA]</scope>
    <source>
        <strain evidence="2 3">LSU 92-RS-03</strain>
    </source>
</reference>
<feature type="compositionally biased region" description="Acidic residues" evidence="1">
    <location>
        <begin position="517"/>
        <end position="528"/>
    </location>
</feature>
<feature type="non-terminal residue" evidence="2">
    <location>
        <position position="554"/>
    </location>
</feature>
<dbReference type="AlphaFoldDB" id="A0A367J8X9"/>
<evidence type="ECO:0008006" key="4">
    <source>
        <dbReference type="Google" id="ProtNLM"/>
    </source>
</evidence>
<protein>
    <recommendedName>
        <fullName evidence="4">Retrotransposon gag domain-containing protein</fullName>
    </recommendedName>
</protein>
<feature type="region of interest" description="Disordered" evidence="1">
    <location>
        <begin position="517"/>
        <end position="554"/>
    </location>
</feature>
<keyword evidence="3" id="KW-1185">Reference proteome</keyword>
<organism evidence="2 3">
    <name type="scientific">Rhizopus stolonifer</name>
    <name type="common">Rhizopus nigricans</name>
    <dbReference type="NCBI Taxonomy" id="4846"/>
    <lineage>
        <taxon>Eukaryota</taxon>
        <taxon>Fungi</taxon>
        <taxon>Fungi incertae sedis</taxon>
        <taxon>Mucoromycota</taxon>
        <taxon>Mucoromycotina</taxon>
        <taxon>Mucoromycetes</taxon>
        <taxon>Mucorales</taxon>
        <taxon>Mucorineae</taxon>
        <taxon>Rhizopodaceae</taxon>
        <taxon>Rhizopus</taxon>
    </lineage>
</organism>
<evidence type="ECO:0000256" key="1">
    <source>
        <dbReference type="SAM" id="MobiDB-lite"/>
    </source>
</evidence>
<sequence>MSTSVSVKNSQDKGMLRYLNEPKCFSGGNDYEEATTWLDRMARLQVATRMSDDERLFVAGDHLVEKAATWWKVVGKISTTWNSFEEAFKEQYLADREGPKDSIDDVAFRMQELFDLLGNKNDDIQVSMFLDAIDPKIAFEVVKDITPLTLKEARTRAKQVERGIQRYNVRPGSSVAGYQDRGNLSTGSTSGCASGDLSSAVSTMFSLADKLEKLTINLVRAKDVMVPDECATITGFWFQFDSYLGKRVRTSVEEVTGVRKENSNPLNNTSNERNEIKLVDTVREEAFDDTGEVYVKRRADGVPMVESGSTRAAKRVVTGETEARNVVAPLRPSGVYSGAQENFFGDFSNGIPGPSGTLGGTIRPHIPMPSAVSNTHGGVLQGVIAPPGNTGNNGQWGLGNNVLGQQAMRSGVSFDKPVKKRAPRKKARRLPVKLKHGRTIWDILDQCKADISATELIALDAKAQKDMVDGIRFLRESKRKMNKPVESMVMDKDDTNPGINVGSVANPAVVNVVDQDWETEDSQSEDSSVDTSSMYFEGDVVGDDHDSMTTDFDD</sequence>
<dbReference type="Proteomes" id="UP000253551">
    <property type="component" value="Unassembled WGS sequence"/>
</dbReference>
<name>A0A367J8X9_RHIST</name>
<dbReference type="OrthoDB" id="2285313at2759"/>
<evidence type="ECO:0000313" key="3">
    <source>
        <dbReference type="Proteomes" id="UP000253551"/>
    </source>
</evidence>
<accession>A0A367J8X9</accession>
<evidence type="ECO:0000313" key="2">
    <source>
        <dbReference type="EMBL" id="RCH86388.1"/>
    </source>
</evidence>